<gene>
    <name evidence="9" type="ORF">U14_02806</name>
</gene>
<keyword evidence="2" id="KW-1003">Cell membrane</keyword>
<evidence type="ECO:0000256" key="7">
    <source>
        <dbReference type="SAM" id="Phobius"/>
    </source>
</evidence>
<keyword evidence="6" id="KW-0653">Protein transport</keyword>
<feature type="transmembrane region" description="Helical" evidence="7">
    <location>
        <begin position="20"/>
        <end position="43"/>
    </location>
</feature>
<dbReference type="Proteomes" id="UP000030700">
    <property type="component" value="Unassembled WGS sequence"/>
</dbReference>
<keyword evidence="3 7" id="KW-0812">Transmembrane</keyword>
<dbReference type="PANTHER" id="PTHR30625:SF3">
    <property type="entry name" value="TOL-PAL SYSTEM PROTEIN TOLQ"/>
    <property type="match status" value="1"/>
</dbReference>
<evidence type="ECO:0000259" key="8">
    <source>
        <dbReference type="Pfam" id="PF01618"/>
    </source>
</evidence>
<evidence type="ECO:0000313" key="10">
    <source>
        <dbReference type="Proteomes" id="UP000030700"/>
    </source>
</evidence>
<dbReference type="PANTHER" id="PTHR30625">
    <property type="entry name" value="PROTEIN TOLQ"/>
    <property type="match status" value="1"/>
</dbReference>
<evidence type="ECO:0000313" key="9">
    <source>
        <dbReference type="EMBL" id="GAK51561.1"/>
    </source>
</evidence>
<evidence type="ECO:0000256" key="4">
    <source>
        <dbReference type="ARBA" id="ARBA00022989"/>
    </source>
</evidence>
<sequence length="203" mass="22543">MVNISALLETFLYLITSSLLYPVLLLLSLSAVLILVCVGSFFAELLERWRLLKYASEQLPDIIVNNQGHRIFSHHARTYIACLRNMLNNGASDEFAVEALFHEYTRNLLKTLDHLKILLKLGPALGLMGTLIPMGTGLAVVSQGDLSKISADLSVAFTTTVIGLAVGMTAFVLLAIKKRWMEEDLLHIELATELLVVKHAERR</sequence>
<dbReference type="AlphaFoldDB" id="A0A081BME5"/>
<evidence type="ECO:0000256" key="1">
    <source>
        <dbReference type="ARBA" id="ARBA00004651"/>
    </source>
</evidence>
<evidence type="ECO:0000256" key="6">
    <source>
        <dbReference type="RuleBase" id="RU004057"/>
    </source>
</evidence>
<dbReference type="EMBL" id="DF820457">
    <property type="protein sequence ID" value="GAK51561.1"/>
    <property type="molecule type" value="Genomic_DNA"/>
</dbReference>
<keyword evidence="4 7" id="KW-1133">Transmembrane helix</keyword>
<dbReference type="GO" id="GO:0017038">
    <property type="term" value="P:protein import"/>
    <property type="evidence" value="ECO:0007669"/>
    <property type="project" value="TreeGrafter"/>
</dbReference>
<feature type="transmembrane region" description="Helical" evidence="7">
    <location>
        <begin position="117"/>
        <end position="141"/>
    </location>
</feature>
<accession>A0A081BME5</accession>
<evidence type="ECO:0000256" key="5">
    <source>
        <dbReference type="ARBA" id="ARBA00023136"/>
    </source>
</evidence>
<comment type="similarity">
    <text evidence="6">Belongs to the exbB/tolQ family.</text>
</comment>
<evidence type="ECO:0000256" key="2">
    <source>
        <dbReference type="ARBA" id="ARBA00022475"/>
    </source>
</evidence>
<dbReference type="InterPro" id="IPR002898">
    <property type="entry name" value="MotA_ExbB_proton_chnl"/>
</dbReference>
<evidence type="ECO:0000256" key="3">
    <source>
        <dbReference type="ARBA" id="ARBA00022692"/>
    </source>
</evidence>
<dbReference type="STRING" id="1499966.U14_02806"/>
<comment type="subcellular location">
    <subcellularLocation>
        <location evidence="1">Cell membrane</location>
        <topology evidence="1">Multi-pass membrane protein</topology>
    </subcellularLocation>
    <subcellularLocation>
        <location evidence="6">Membrane</location>
        <topology evidence="6">Multi-pass membrane protein</topology>
    </subcellularLocation>
</comment>
<name>A0A081BME5_9BACT</name>
<feature type="transmembrane region" description="Helical" evidence="7">
    <location>
        <begin position="153"/>
        <end position="176"/>
    </location>
</feature>
<keyword evidence="5 7" id="KW-0472">Membrane</keyword>
<feature type="domain" description="MotA/TolQ/ExbB proton channel" evidence="8">
    <location>
        <begin position="83"/>
        <end position="188"/>
    </location>
</feature>
<proteinExistence type="inferred from homology"/>
<keyword evidence="6" id="KW-0813">Transport</keyword>
<keyword evidence="10" id="KW-1185">Reference proteome</keyword>
<protein>
    <submittedName>
        <fullName evidence="9">Biopolymer transport protein-like protein</fullName>
    </submittedName>
</protein>
<dbReference type="HOGENOM" id="CLU_088835_1_0_0"/>
<dbReference type="InterPro" id="IPR050790">
    <property type="entry name" value="ExbB/TolQ_transport"/>
</dbReference>
<reference evidence="9" key="1">
    <citation type="journal article" date="2015" name="PeerJ">
        <title>First genomic representation of candidate bacterial phylum KSB3 points to enhanced environmental sensing as a trigger of wastewater bulking.</title>
        <authorList>
            <person name="Sekiguchi Y."/>
            <person name="Ohashi A."/>
            <person name="Parks D.H."/>
            <person name="Yamauchi T."/>
            <person name="Tyson G.W."/>
            <person name="Hugenholtz P."/>
        </authorList>
    </citation>
    <scope>NUCLEOTIDE SEQUENCE [LARGE SCALE GENOMIC DNA]</scope>
</reference>
<organism evidence="9">
    <name type="scientific">Candidatus Moduliflexus flocculans</name>
    <dbReference type="NCBI Taxonomy" id="1499966"/>
    <lineage>
        <taxon>Bacteria</taxon>
        <taxon>Candidatus Moduliflexota</taxon>
        <taxon>Candidatus Moduliflexia</taxon>
        <taxon>Candidatus Moduliflexales</taxon>
        <taxon>Candidatus Moduliflexaceae</taxon>
    </lineage>
</organism>
<dbReference type="Pfam" id="PF01618">
    <property type="entry name" value="MotA_ExbB"/>
    <property type="match status" value="1"/>
</dbReference>
<dbReference type="GO" id="GO:0005886">
    <property type="term" value="C:plasma membrane"/>
    <property type="evidence" value="ECO:0007669"/>
    <property type="project" value="UniProtKB-SubCell"/>
</dbReference>